<proteinExistence type="predicted"/>
<dbReference type="RefSeq" id="WP_059435245.1">
    <property type="nucleotide sequence ID" value="NZ_FAVB01000003.1"/>
</dbReference>
<accession>A0A0S4SAY9</accession>
<dbReference type="Proteomes" id="UP000052237">
    <property type="component" value="Unassembled WGS sequence"/>
</dbReference>
<organism evidence="1 2">
    <name type="scientific">Campylobacter hyointestinalis subsp. hyointestinalis</name>
    <dbReference type="NCBI Taxonomy" id="91352"/>
    <lineage>
        <taxon>Bacteria</taxon>
        <taxon>Pseudomonadati</taxon>
        <taxon>Campylobacterota</taxon>
        <taxon>Epsilonproteobacteria</taxon>
        <taxon>Campylobacterales</taxon>
        <taxon>Campylobacteraceae</taxon>
        <taxon>Campylobacter</taxon>
    </lineage>
</organism>
<reference evidence="1 2" key="1">
    <citation type="submission" date="2015-11" db="EMBL/GenBank/DDBJ databases">
        <authorList>
            <consortium name="Pathogen Informatics"/>
        </authorList>
    </citation>
    <scope>NUCLEOTIDE SEQUENCE [LARGE SCALE GENOMIC DNA]</scope>
    <source>
        <strain evidence="1 2">006A-0059</strain>
    </source>
</reference>
<dbReference type="EMBL" id="FAVB01000003">
    <property type="protein sequence ID" value="CUU83506.1"/>
    <property type="molecule type" value="Genomic_DNA"/>
</dbReference>
<gene>
    <name evidence="1" type="ORF">ERS686654_01425</name>
</gene>
<protein>
    <submittedName>
        <fullName evidence="1">Uncharacterized protein</fullName>
    </submittedName>
</protein>
<keyword evidence="2" id="KW-1185">Reference proteome</keyword>
<name>A0A0S4SAY9_CAMHY</name>
<evidence type="ECO:0000313" key="2">
    <source>
        <dbReference type="Proteomes" id="UP000052237"/>
    </source>
</evidence>
<sequence>MCYIMEKAIEKEKRLSNLTEILSDLDDMIEDLQEAIDAWDSGELYERALTLCEYYAKIKNKFDLD</sequence>
<comment type="caution">
    <text evidence="1">The sequence shown here is derived from an EMBL/GenBank/DDBJ whole genome shotgun (WGS) entry which is preliminary data.</text>
</comment>
<dbReference type="AlphaFoldDB" id="A0A0S4SAY9"/>
<evidence type="ECO:0000313" key="1">
    <source>
        <dbReference type="EMBL" id="CUU83506.1"/>
    </source>
</evidence>